<comment type="similarity">
    <text evidence="1">Belongs to the PAIP2 family.</text>
</comment>
<dbReference type="EMBL" id="AXCN02000264">
    <property type="status" value="NOT_ANNOTATED_CDS"/>
    <property type="molecule type" value="Genomic_DNA"/>
</dbReference>
<organism evidence="5 6">
    <name type="scientific">Anopheles farauti</name>
    <dbReference type="NCBI Taxonomy" id="69004"/>
    <lineage>
        <taxon>Eukaryota</taxon>
        <taxon>Metazoa</taxon>
        <taxon>Ecdysozoa</taxon>
        <taxon>Arthropoda</taxon>
        <taxon>Hexapoda</taxon>
        <taxon>Insecta</taxon>
        <taxon>Pterygota</taxon>
        <taxon>Neoptera</taxon>
        <taxon>Endopterygota</taxon>
        <taxon>Diptera</taxon>
        <taxon>Nematocera</taxon>
        <taxon>Culicoidea</taxon>
        <taxon>Culicidae</taxon>
        <taxon>Anophelinae</taxon>
        <taxon>Anopheles</taxon>
    </lineage>
</organism>
<name>A0A182QXF5_9DIPT</name>
<reference evidence="6" key="1">
    <citation type="submission" date="2014-01" db="EMBL/GenBank/DDBJ databases">
        <title>The Genome Sequence of Anopheles farauti FAR1 (V2).</title>
        <authorList>
            <consortium name="The Broad Institute Genomics Platform"/>
            <person name="Neafsey D.E."/>
            <person name="Besansky N."/>
            <person name="Howell P."/>
            <person name="Walton C."/>
            <person name="Young S.K."/>
            <person name="Zeng Q."/>
            <person name="Gargeya S."/>
            <person name="Fitzgerald M."/>
            <person name="Haas B."/>
            <person name="Abouelleil A."/>
            <person name="Allen A.W."/>
            <person name="Alvarado L."/>
            <person name="Arachchi H.M."/>
            <person name="Berlin A.M."/>
            <person name="Chapman S.B."/>
            <person name="Gainer-Dewar J."/>
            <person name="Goldberg J."/>
            <person name="Griggs A."/>
            <person name="Gujja S."/>
            <person name="Hansen M."/>
            <person name="Howarth C."/>
            <person name="Imamovic A."/>
            <person name="Ireland A."/>
            <person name="Larimer J."/>
            <person name="McCowan C."/>
            <person name="Murphy C."/>
            <person name="Pearson M."/>
            <person name="Poon T.W."/>
            <person name="Priest M."/>
            <person name="Roberts A."/>
            <person name="Saif S."/>
            <person name="Shea T."/>
            <person name="Sisk P."/>
            <person name="Sykes S."/>
            <person name="Wortman J."/>
            <person name="Nusbaum C."/>
            <person name="Birren B."/>
        </authorList>
    </citation>
    <scope>NUCLEOTIDE SEQUENCE [LARGE SCALE GENOMIC DNA]</scope>
    <source>
        <strain evidence="6">FAR1</strain>
    </source>
</reference>
<evidence type="ECO:0000256" key="1">
    <source>
        <dbReference type="ARBA" id="ARBA00006858"/>
    </source>
</evidence>
<dbReference type="PANTHER" id="PTHR13154:SF6">
    <property type="entry name" value="GEO05078P1"/>
    <property type="match status" value="1"/>
</dbReference>
<dbReference type="InterPro" id="IPR040396">
    <property type="entry name" value="PAIP2-like"/>
</dbReference>
<dbReference type="GO" id="GO:0005737">
    <property type="term" value="C:cytoplasm"/>
    <property type="evidence" value="ECO:0007669"/>
    <property type="project" value="TreeGrafter"/>
</dbReference>
<evidence type="ECO:0000256" key="4">
    <source>
        <dbReference type="SAM" id="MobiDB-lite"/>
    </source>
</evidence>
<dbReference type="GO" id="GO:0045947">
    <property type="term" value="P:negative regulation of translational initiation"/>
    <property type="evidence" value="ECO:0007669"/>
    <property type="project" value="InterPro"/>
</dbReference>
<dbReference type="InterPro" id="IPR009818">
    <property type="entry name" value="PAM2_motif"/>
</dbReference>
<evidence type="ECO:0000256" key="2">
    <source>
        <dbReference type="ARBA" id="ARBA00022843"/>
    </source>
</evidence>
<reference evidence="5" key="2">
    <citation type="submission" date="2020-05" db="UniProtKB">
        <authorList>
            <consortium name="EnsemblMetazoa"/>
        </authorList>
    </citation>
    <scope>IDENTIFICATION</scope>
    <source>
        <strain evidence="5">FAR1</strain>
    </source>
</reference>
<keyword evidence="2" id="KW-0832">Ubl conjugation</keyword>
<dbReference type="VEuPathDB" id="VectorBase:AFAF018802"/>
<proteinExistence type="inferred from homology"/>
<dbReference type="GO" id="GO:0000900">
    <property type="term" value="F:mRNA regulatory element binding translation repressor activity"/>
    <property type="evidence" value="ECO:0007669"/>
    <property type="project" value="InterPro"/>
</dbReference>
<dbReference type="Pfam" id="PF07145">
    <property type="entry name" value="PAM2"/>
    <property type="match status" value="1"/>
</dbReference>
<evidence type="ECO:0000313" key="6">
    <source>
        <dbReference type="Proteomes" id="UP000075886"/>
    </source>
</evidence>
<evidence type="ECO:0000256" key="3">
    <source>
        <dbReference type="ARBA" id="ARBA00022845"/>
    </source>
</evidence>
<feature type="region of interest" description="Disordered" evidence="4">
    <location>
        <begin position="57"/>
        <end position="81"/>
    </location>
</feature>
<dbReference type="AlphaFoldDB" id="A0A182QXF5"/>
<feature type="compositionally biased region" description="Polar residues" evidence="4">
    <location>
        <begin position="66"/>
        <end position="79"/>
    </location>
</feature>
<dbReference type="STRING" id="69004.A0A182QXF5"/>
<keyword evidence="6" id="KW-1185">Reference proteome</keyword>
<dbReference type="EnsemblMetazoa" id="AFAF018802-RA">
    <property type="protein sequence ID" value="AFAF018802-PA"/>
    <property type="gene ID" value="AFAF018802"/>
</dbReference>
<keyword evidence="3" id="KW-0810">Translation regulation</keyword>
<accession>A0A182QXF5</accession>
<sequence>MHGTEQMKMKMPDHNIGGSSSNTYTHITITAGNAFNRGGGGGDADTGRNATVAPAFLNDPYDSDADSLSTPPNEENSGTGDDFAEYMWMENEDEFDMQELQRLEEEELMDQCIEAMMIDEMAAAQRLASSALVGNVPRESGLMNILSSLQLDKDQQQQAHTQRQPKDVDVEQSTLNPLAEEFVPSLRTLVVAPASY</sequence>
<dbReference type="Proteomes" id="UP000075886">
    <property type="component" value="Unassembled WGS sequence"/>
</dbReference>
<evidence type="ECO:0008006" key="7">
    <source>
        <dbReference type="Google" id="ProtNLM"/>
    </source>
</evidence>
<evidence type="ECO:0000313" key="5">
    <source>
        <dbReference type="EnsemblMetazoa" id="AFAF018802-PA"/>
    </source>
</evidence>
<protein>
    <recommendedName>
        <fullName evidence="7">Ataxin-2 C-terminal domain-containing protein</fullName>
    </recommendedName>
</protein>
<dbReference type="PANTHER" id="PTHR13154">
    <property type="entry name" value="POLYADENYLATE-BINDING PROTEIN-INTERACTING PROTEIN 2"/>
    <property type="match status" value="1"/>
</dbReference>